<dbReference type="RefSeq" id="WP_200354393.1">
    <property type="nucleotide sequence ID" value="NZ_JAENIL010000007.1"/>
</dbReference>
<name>A0A934RTN4_9BACT</name>
<dbReference type="Gene3D" id="3.30.565.10">
    <property type="entry name" value="Histidine kinase-like ATPase, C-terminal domain"/>
    <property type="match status" value="1"/>
</dbReference>
<dbReference type="EMBL" id="JAENIL010000007">
    <property type="protein sequence ID" value="MBK1876176.1"/>
    <property type="molecule type" value="Genomic_DNA"/>
</dbReference>
<dbReference type="CDD" id="cd00075">
    <property type="entry name" value="HATPase"/>
    <property type="match status" value="1"/>
</dbReference>
<dbReference type="PROSITE" id="PS50042">
    <property type="entry name" value="CNMP_BINDING_3"/>
    <property type="match status" value="1"/>
</dbReference>
<keyword evidence="8" id="KW-1185">Reference proteome</keyword>
<dbReference type="PRINTS" id="PR00344">
    <property type="entry name" value="BCTRLSENSOR"/>
</dbReference>
<dbReference type="InterPro" id="IPR036890">
    <property type="entry name" value="HATPase_C_sf"/>
</dbReference>
<dbReference type="InterPro" id="IPR005467">
    <property type="entry name" value="His_kinase_dom"/>
</dbReference>
<dbReference type="SMART" id="SM00100">
    <property type="entry name" value="cNMP"/>
    <property type="match status" value="1"/>
</dbReference>
<dbReference type="InterPro" id="IPR003594">
    <property type="entry name" value="HATPase_dom"/>
</dbReference>
<dbReference type="InterPro" id="IPR018490">
    <property type="entry name" value="cNMP-bd_dom_sf"/>
</dbReference>
<proteinExistence type="predicted"/>
<dbReference type="Pfam" id="PF02518">
    <property type="entry name" value="HATPase_c"/>
    <property type="match status" value="1"/>
</dbReference>
<dbReference type="EC" id="2.7.13.3" evidence="2"/>
<comment type="caution">
    <text evidence="7">The sequence shown here is derived from an EMBL/GenBank/DDBJ whole genome shotgun (WGS) entry which is preliminary data.</text>
</comment>
<evidence type="ECO:0000313" key="8">
    <source>
        <dbReference type="Proteomes" id="UP000617628"/>
    </source>
</evidence>
<feature type="coiled-coil region" evidence="4">
    <location>
        <begin position="150"/>
        <end position="184"/>
    </location>
</feature>
<dbReference type="Pfam" id="PF00027">
    <property type="entry name" value="cNMP_binding"/>
    <property type="match status" value="1"/>
</dbReference>
<keyword evidence="4" id="KW-0175">Coiled coil</keyword>
<dbReference type="InterPro" id="IPR004358">
    <property type="entry name" value="Sig_transdc_His_kin-like_C"/>
</dbReference>
<evidence type="ECO:0000256" key="4">
    <source>
        <dbReference type="SAM" id="Coils"/>
    </source>
</evidence>
<comment type="catalytic activity">
    <reaction evidence="1">
        <text>ATP + protein L-histidine = ADP + protein N-phospho-L-histidine.</text>
        <dbReference type="EC" id="2.7.13.3"/>
    </reaction>
</comment>
<dbReference type="PANTHER" id="PTHR43065:SF48">
    <property type="entry name" value="HISTIDINE KINASE"/>
    <property type="match status" value="1"/>
</dbReference>
<evidence type="ECO:0000259" key="5">
    <source>
        <dbReference type="PROSITE" id="PS50042"/>
    </source>
</evidence>
<protein>
    <recommendedName>
        <fullName evidence="2">histidine kinase</fullName>
        <ecNumber evidence="2">2.7.13.3</ecNumber>
    </recommendedName>
</protein>
<evidence type="ECO:0000256" key="2">
    <source>
        <dbReference type="ARBA" id="ARBA00012438"/>
    </source>
</evidence>
<dbReference type="SUPFAM" id="SSF51206">
    <property type="entry name" value="cAMP-binding domain-like"/>
    <property type="match status" value="1"/>
</dbReference>
<dbReference type="PROSITE" id="PS50109">
    <property type="entry name" value="HIS_KIN"/>
    <property type="match status" value="1"/>
</dbReference>
<dbReference type="InterPro" id="IPR000595">
    <property type="entry name" value="cNMP-bd_dom"/>
</dbReference>
<accession>A0A934RTN4</accession>
<dbReference type="GO" id="GO:0000155">
    <property type="term" value="F:phosphorelay sensor kinase activity"/>
    <property type="evidence" value="ECO:0007669"/>
    <property type="project" value="InterPro"/>
</dbReference>
<dbReference type="CDD" id="cd00082">
    <property type="entry name" value="HisKA"/>
    <property type="match status" value="1"/>
</dbReference>
<evidence type="ECO:0000259" key="6">
    <source>
        <dbReference type="PROSITE" id="PS50109"/>
    </source>
</evidence>
<evidence type="ECO:0000313" key="7">
    <source>
        <dbReference type="EMBL" id="MBK1876176.1"/>
    </source>
</evidence>
<dbReference type="InterPro" id="IPR003661">
    <property type="entry name" value="HisK_dim/P_dom"/>
</dbReference>
<gene>
    <name evidence="7" type="ORF">JIN87_04810</name>
</gene>
<sequence length="479" mass="52982">MDDSLKSVFSESTLSEEGMRALVEALPQLKGSRRRFQEGETILREGELNDSLIILMEGRARLLKLDESGCSLEVDTFGPGALLGLTSFWGKTEVFASVVADTEIACVSIDRQLFDSLTAERPDFVRAVQGLFVRNLSDRYRNMIRSQVARDKLSAQLESERNQLRDTLKRLEETTNRLVNQEKLATMGQLLAGIAHEINNPVGALLRGIESAKDALEKAVRMESEGEVEQELIREGWECPYWSPEEKRTRMDAVMVDFQGVGRPMARRMAQLTDPALKLIGPYVKRKSKDLDRLLAVYELGVCFRAVRLSGGRIGKIVTSLRNYGKQGGSEWEDSDLVEGIRDTLTVLNNRLKRYELSLDLSPLPKVSCNLGEVNQIWTNLLANAMDATEEGGEICVTAIQEGEEVLVRIEDSGSGIDPDKLEKVFEANFTTKNSSGSFGLGLGLSISKEIVEKHGGSLVASNRSQGGACFEARFPVVG</sequence>
<dbReference type="Gene3D" id="2.60.120.10">
    <property type="entry name" value="Jelly Rolls"/>
    <property type="match status" value="1"/>
</dbReference>
<dbReference type="PANTHER" id="PTHR43065">
    <property type="entry name" value="SENSOR HISTIDINE KINASE"/>
    <property type="match status" value="1"/>
</dbReference>
<dbReference type="Proteomes" id="UP000617628">
    <property type="component" value="Unassembled WGS sequence"/>
</dbReference>
<evidence type="ECO:0000256" key="1">
    <source>
        <dbReference type="ARBA" id="ARBA00000085"/>
    </source>
</evidence>
<dbReference type="SMART" id="SM00387">
    <property type="entry name" value="HATPase_c"/>
    <property type="match status" value="1"/>
</dbReference>
<evidence type="ECO:0000256" key="3">
    <source>
        <dbReference type="ARBA" id="ARBA00022553"/>
    </source>
</evidence>
<dbReference type="SUPFAM" id="SSF55874">
    <property type="entry name" value="ATPase domain of HSP90 chaperone/DNA topoisomerase II/histidine kinase"/>
    <property type="match status" value="1"/>
</dbReference>
<organism evidence="7 8">
    <name type="scientific">Pelagicoccus mobilis</name>
    <dbReference type="NCBI Taxonomy" id="415221"/>
    <lineage>
        <taxon>Bacteria</taxon>
        <taxon>Pseudomonadati</taxon>
        <taxon>Verrucomicrobiota</taxon>
        <taxon>Opitutia</taxon>
        <taxon>Puniceicoccales</taxon>
        <taxon>Pelagicoccaceae</taxon>
        <taxon>Pelagicoccus</taxon>
    </lineage>
</organism>
<feature type="domain" description="Histidine kinase" evidence="6">
    <location>
        <begin position="313"/>
        <end position="479"/>
    </location>
</feature>
<dbReference type="CDD" id="cd00038">
    <property type="entry name" value="CAP_ED"/>
    <property type="match status" value="1"/>
</dbReference>
<dbReference type="Gene3D" id="1.10.287.130">
    <property type="match status" value="1"/>
</dbReference>
<dbReference type="InterPro" id="IPR014710">
    <property type="entry name" value="RmlC-like_jellyroll"/>
</dbReference>
<feature type="domain" description="Cyclic nucleotide-binding" evidence="5">
    <location>
        <begin position="10"/>
        <end position="135"/>
    </location>
</feature>
<reference evidence="7" key="1">
    <citation type="submission" date="2021-01" db="EMBL/GenBank/DDBJ databases">
        <title>Modified the classification status of verrucomicrobia.</title>
        <authorList>
            <person name="Feng X."/>
        </authorList>
    </citation>
    <scope>NUCLEOTIDE SEQUENCE</scope>
    <source>
        <strain evidence="7">KCTC 13126</strain>
    </source>
</reference>
<keyword evidence="3" id="KW-0597">Phosphoprotein</keyword>
<dbReference type="AlphaFoldDB" id="A0A934RTN4"/>